<organism evidence="2">
    <name type="scientific">Anguilla anguilla</name>
    <name type="common">European freshwater eel</name>
    <name type="synonym">Muraena anguilla</name>
    <dbReference type="NCBI Taxonomy" id="7936"/>
    <lineage>
        <taxon>Eukaryota</taxon>
        <taxon>Metazoa</taxon>
        <taxon>Chordata</taxon>
        <taxon>Craniata</taxon>
        <taxon>Vertebrata</taxon>
        <taxon>Euteleostomi</taxon>
        <taxon>Actinopterygii</taxon>
        <taxon>Neopterygii</taxon>
        <taxon>Teleostei</taxon>
        <taxon>Anguilliformes</taxon>
        <taxon>Anguillidae</taxon>
        <taxon>Anguilla</taxon>
    </lineage>
</organism>
<feature type="compositionally biased region" description="Polar residues" evidence="1">
    <location>
        <begin position="16"/>
        <end position="25"/>
    </location>
</feature>
<protein>
    <submittedName>
        <fullName evidence="2">Uncharacterized protein</fullName>
    </submittedName>
</protein>
<name>A0A0E9XC92_ANGAN</name>
<feature type="region of interest" description="Disordered" evidence="1">
    <location>
        <begin position="1"/>
        <end position="34"/>
    </location>
</feature>
<reference evidence="2" key="2">
    <citation type="journal article" date="2015" name="Fish Shellfish Immunol.">
        <title>Early steps in the European eel (Anguilla anguilla)-Vibrio vulnificus interaction in the gills: Role of the RtxA13 toxin.</title>
        <authorList>
            <person name="Callol A."/>
            <person name="Pajuelo D."/>
            <person name="Ebbesson L."/>
            <person name="Teles M."/>
            <person name="MacKenzie S."/>
            <person name="Amaro C."/>
        </authorList>
    </citation>
    <scope>NUCLEOTIDE SEQUENCE</scope>
</reference>
<evidence type="ECO:0000313" key="2">
    <source>
        <dbReference type="EMBL" id="JAI00077.1"/>
    </source>
</evidence>
<accession>A0A0E9XC92</accession>
<evidence type="ECO:0000256" key="1">
    <source>
        <dbReference type="SAM" id="MobiDB-lite"/>
    </source>
</evidence>
<reference evidence="2" key="1">
    <citation type="submission" date="2014-11" db="EMBL/GenBank/DDBJ databases">
        <authorList>
            <person name="Amaro Gonzalez C."/>
        </authorList>
    </citation>
    <scope>NUCLEOTIDE SEQUENCE</scope>
</reference>
<dbReference type="EMBL" id="GBXM01008501">
    <property type="protein sequence ID" value="JAI00077.1"/>
    <property type="molecule type" value="Transcribed_RNA"/>
</dbReference>
<sequence>MGHLKLERTSPCRPESFSSSATSTPHPEKAALSV</sequence>
<proteinExistence type="predicted"/>
<feature type="compositionally biased region" description="Basic and acidic residues" evidence="1">
    <location>
        <begin position="1"/>
        <end position="10"/>
    </location>
</feature>
<dbReference type="AlphaFoldDB" id="A0A0E9XC92"/>